<dbReference type="InterPro" id="IPR040608">
    <property type="entry name" value="Snf8/Vps36"/>
</dbReference>
<gene>
    <name evidence="10" type="primary">Vps36</name>
</gene>
<evidence type="ECO:0000259" key="9">
    <source>
        <dbReference type="PROSITE" id="PS51495"/>
    </source>
</evidence>
<comment type="function">
    <text evidence="7">Component of the ESCRT-II complex (endosomal sorting complex required for transport II), which is required for multivesicular body (MVB) formation and sorting of endosomal cargo proteins into MVBs.</text>
</comment>
<dbReference type="GO" id="GO:0043328">
    <property type="term" value="P:protein transport to vacuole involved in ubiquitin-dependent protein catabolic process via the multivesicular body sorting pathway"/>
    <property type="evidence" value="ECO:0007669"/>
    <property type="project" value="UniProtKB-UniRule"/>
</dbReference>
<dbReference type="Pfam" id="PF11605">
    <property type="entry name" value="Vps36_ESCRT-II"/>
    <property type="match status" value="1"/>
</dbReference>
<feature type="region of interest" description="Disordered" evidence="8">
    <location>
        <begin position="125"/>
        <end position="151"/>
    </location>
</feature>
<organism evidence="10">
    <name type="scientific">Phallusia mammillata</name>
    <dbReference type="NCBI Taxonomy" id="59560"/>
    <lineage>
        <taxon>Eukaryota</taxon>
        <taxon>Metazoa</taxon>
        <taxon>Chordata</taxon>
        <taxon>Tunicata</taxon>
        <taxon>Ascidiacea</taxon>
        <taxon>Phlebobranchia</taxon>
        <taxon>Ascidiidae</taxon>
        <taxon>Phallusia</taxon>
    </lineage>
</organism>
<comment type="similarity">
    <text evidence="1 7">Belongs to the VPS36 family.</text>
</comment>
<evidence type="ECO:0000256" key="5">
    <source>
        <dbReference type="ARBA" id="ARBA00022927"/>
    </source>
</evidence>
<evidence type="ECO:0000313" key="10">
    <source>
        <dbReference type="EMBL" id="CAB3267639.1"/>
    </source>
</evidence>
<comment type="subcellular location">
    <subcellularLocation>
        <location evidence="7">Cytoplasm</location>
    </subcellularLocation>
    <subcellularLocation>
        <location evidence="7">Endosome</location>
    </subcellularLocation>
</comment>
<dbReference type="AlphaFoldDB" id="A0A6F9DWX4"/>
<comment type="subunit">
    <text evidence="7">Component of the endosomal sorting complex required for transport II (ESCRT-II).</text>
</comment>
<proteinExistence type="evidence at transcript level"/>
<keyword evidence="7" id="KW-0967">Endosome</keyword>
<name>A0A6F9DWX4_9ASCI</name>
<evidence type="ECO:0000256" key="7">
    <source>
        <dbReference type="RuleBase" id="RU367095"/>
    </source>
</evidence>
<evidence type="ECO:0000256" key="1">
    <source>
        <dbReference type="ARBA" id="ARBA00009697"/>
    </source>
</evidence>
<dbReference type="PANTHER" id="PTHR13128:SF12">
    <property type="entry name" value="VACUOLAR PROTEIN-SORTING-ASSOCIATED PROTEIN 36"/>
    <property type="match status" value="1"/>
</dbReference>
<sequence length="389" mass="43424">MDRFSWSTGGPLYGEKEILKQSSVRIYDGDEKTSYDDGSLILTTHQIIWRDSSDFQICISVPLCLVVFCEKQSGGIGRSAKLSVHLQAAQANRTPGPVSRSRYDYVRFSFKNGGESEFHTKLQSAMQTKEWEKTSSQATSSPVSKSSAKTGPIRASGIVGIERKIEENRRVTDKNISVAFQDLTKLMEKAKEMVSLSSNIANKIKDKKGDITDDETVKFKSYLLSLGIPNPVTKETHGSGTHYHMQLAHEIASLLKQPLEENAGIMLLSDAYCRINRARGMELLSPEDLLNACRMLDNLKLHMKLREFETGVLVLQLDSHSDEKVISQTTELVDDSKSLSAQELANLVSVSVLLAKERLLLAERAGKLCRDDSDEGLRFYPNLFAQPMR</sequence>
<keyword evidence="5 7" id="KW-0653">Protein transport</keyword>
<keyword evidence="4 7" id="KW-0963">Cytoplasm</keyword>
<evidence type="ECO:0000256" key="2">
    <source>
        <dbReference type="ARBA" id="ARBA00017953"/>
    </source>
</evidence>
<dbReference type="SUPFAM" id="SSF50729">
    <property type="entry name" value="PH domain-like"/>
    <property type="match status" value="1"/>
</dbReference>
<evidence type="ECO:0000256" key="8">
    <source>
        <dbReference type="SAM" id="MobiDB-lite"/>
    </source>
</evidence>
<evidence type="ECO:0000256" key="4">
    <source>
        <dbReference type="ARBA" id="ARBA00022490"/>
    </source>
</evidence>
<dbReference type="PROSITE" id="PS51495">
    <property type="entry name" value="GLUE"/>
    <property type="match status" value="1"/>
</dbReference>
<evidence type="ECO:0000256" key="6">
    <source>
        <dbReference type="ARBA" id="ARBA00030114"/>
    </source>
</evidence>
<dbReference type="InterPro" id="IPR037855">
    <property type="entry name" value="Vps36"/>
</dbReference>
<evidence type="ECO:0000256" key="3">
    <source>
        <dbReference type="ARBA" id="ARBA00022448"/>
    </source>
</evidence>
<feature type="compositionally biased region" description="Polar residues" evidence="8">
    <location>
        <begin position="134"/>
        <end position="149"/>
    </location>
</feature>
<dbReference type="GO" id="GO:0043130">
    <property type="term" value="F:ubiquitin binding"/>
    <property type="evidence" value="ECO:0007669"/>
    <property type="project" value="UniProtKB-UniRule"/>
</dbReference>
<dbReference type="GO" id="GO:0000814">
    <property type="term" value="C:ESCRT II complex"/>
    <property type="evidence" value="ECO:0007669"/>
    <property type="project" value="UniProtKB-UniRule"/>
</dbReference>
<dbReference type="FunFam" id="1.10.10.10:FF:000170">
    <property type="entry name" value="Vacuolar protein-sorting-associated protein 36"/>
    <property type="match status" value="1"/>
</dbReference>
<protein>
    <recommendedName>
        <fullName evidence="2 7">Vacuolar protein-sorting-associated protein 36</fullName>
    </recommendedName>
    <alternativeName>
        <fullName evidence="6 7">ESCRT-II complex subunit VPS36</fullName>
    </alternativeName>
</protein>
<dbReference type="FunFam" id="1.10.10.10:FF:000416">
    <property type="entry name" value="Vacuolar protein-sorting-associated protein 36"/>
    <property type="match status" value="1"/>
</dbReference>
<dbReference type="GO" id="GO:0032266">
    <property type="term" value="F:phosphatidylinositol-3-phosphate binding"/>
    <property type="evidence" value="ECO:0007669"/>
    <property type="project" value="UniProtKB-UniRule"/>
</dbReference>
<dbReference type="Pfam" id="PF04157">
    <property type="entry name" value="EAP30"/>
    <property type="match status" value="1"/>
</dbReference>
<dbReference type="SUPFAM" id="SSF46785">
    <property type="entry name" value="Winged helix' DNA-binding domain"/>
    <property type="match status" value="2"/>
</dbReference>
<accession>A0A6F9DWX4</accession>
<dbReference type="Gene3D" id="2.30.29.30">
    <property type="entry name" value="Pleckstrin-homology domain (PH domain)/Phosphotyrosine-binding domain (PTB)"/>
    <property type="match status" value="1"/>
</dbReference>
<dbReference type="GO" id="GO:0031902">
    <property type="term" value="C:late endosome membrane"/>
    <property type="evidence" value="ECO:0007669"/>
    <property type="project" value="UniProtKB-UniRule"/>
</dbReference>
<dbReference type="InterPro" id="IPR021648">
    <property type="entry name" value="GLUE_dom"/>
</dbReference>
<dbReference type="Gene3D" id="6.10.140.260">
    <property type="match status" value="1"/>
</dbReference>
<dbReference type="InterPro" id="IPR036388">
    <property type="entry name" value="WH-like_DNA-bd_sf"/>
</dbReference>
<dbReference type="InterPro" id="IPR011993">
    <property type="entry name" value="PH-like_dom_sf"/>
</dbReference>
<dbReference type="EMBL" id="LR791777">
    <property type="protein sequence ID" value="CAB3267639.1"/>
    <property type="molecule type" value="mRNA"/>
</dbReference>
<dbReference type="InterPro" id="IPR036390">
    <property type="entry name" value="WH_DNA-bd_sf"/>
</dbReference>
<dbReference type="Gene3D" id="1.10.10.10">
    <property type="entry name" value="Winged helix-like DNA-binding domain superfamily/Winged helix DNA-binding domain"/>
    <property type="match status" value="2"/>
</dbReference>
<feature type="domain" description="GLUE N-terminal" evidence="9">
    <location>
        <begin position="1"/>
        <end position="138"/>
    </location>
</feature>
<keyword evidence="3 7" id="KW-0813">Transport</keyword>
<dbReference type="PANTHER" id="PTHR13128">
    <property type="entry name" value="VACUOLAR PROTEIN-SORTING-ASSOCIATED PROTEIN 36"/>
    <property type="match status" value="1"/>
</dbReference>
<reference evidence="10" key="1">
    <citation type="submission" date="2020-04" db="EMBL/GenBank/DDBJ databases">
        <authorList>
            <person name="Neveu A P."/>
        </authorList>
    </citation>
    <scope>NUCLEOTIDE SEQUENCE</scope>
    <source>
        <tissue evidence="10">Whole embryo</tissue>
    </source>
</reference>